<dbReference type="HAMAP" id="MF_00378">
    <property type="entry name" value="Exonuc_7_L"/>
    <property type="match status" value="1"/>
</dbReference>
<comment type="subunit">
    <text evidence="5">Heterooligomer composed of large and small subunits.</text>
</comment>
<dbReference type="CDD" id="cd04489">
    <property type="entry name" value="ExoVII_LU_OBF"/>
    <property type="match status" value="1"/>
</dbReference>
<evidence type="ECO:0000259" key="8">
    <source>
        <dbReference type="Pfam" id="PF02601"/>
    </source>
</evidence>
<protein>
    <recommendedName>
        <fullName evidence="5">Exodeoxyribonuclease 7 large subunit</fullName>
        <ecNumber evidence="5">3.1.11.6</ecNumber>
    </recommendedName>
    <alternativeName>
        <fullName evidence="5">Exodeoxyribonuclease VII large subunit</fullName>
        <shortName evidence="5">Exonuclease VII large subunit</shortName>
    </alternativeName>
</protein>
<dbReference type="Proteomes" id="UP000247696">
    <property type="component" value="Chromosome"/>
</dbReference>
<comment type="catalytic activity">
    <reaction evidence="5 6">
        <text>Exonucleolytic cleavage in either 5'- to 3'- or 3'- to 5'-direction to yield nucleoside 5'-phosphates.</text>
        <dbReference type="EC" id="3.1.11.6"/>
    </reaction>
</comment>
<evidence type="ECO:0000313" key="11">
    <source>
        <dbReference type="Proteomes" id="UP000247696"/>
    </source>
</evidence>
<comment type="subcellular location">
    <subcellularLocation>
        <location evidence="5 6">Cytoplasm</location>
    </subcellularLocation>
</comment>
<dbReference type="EC" id="3.1.11.6" evidence="5"/>
<gene>
    <name evidence="5 10" type="primary">xseA</name>
    <name evidence="10" type="ORF">Csp1_09690</name>
</gene>
<feature type="domain" description="OB-fold nucleic acid binding" evidence="9">
    <location>
        <begin position="18"/>
        <end position="112"/>
    </location>
</feature>
<dbReference type="PANTHER" id="PTHR30008">
    <property type="entry name" value="EXODEOXYRIBONUCLEASE 7 LARGE SUBUNIT"/>
    <property type="match status" value="1"/>
</dbReference>
<dbReference type="STRING" id="1737425.GCA_900049755_00319"/>
<evidence type="ECO:0000256" key="4">
    <source>
        <dbReference type="ARBA" id="ARBA00022839"/>
    </source>
</evidence>
<dbReference type="GO" id="GO:0008855">
    <property type="term" value="F:exodeoxyribonuclease VII activity"/>
    <property type="evidence" value="ECO:0007669"/>
    <property type="project" value="UniProtKB-UniRule"/>
</dbReference>
<dbReference type="GO" id="GO:0009318">
    <property type="term" value="C:exodeoxyribonuclease VII complex"/>
    <property type="evidence" value="ECO:0007669"/>
    <property type="project" value="UniProtKB-UniRule"/>
</dbReference>
<keyword evidence="1 5" id="KW-0963">Cytoplasm</keyword>
<evidence type="ECO:0000256" key="6">
    <source>
        <dbReference type="RuleBase" id="RU004355"/>
    </source>
</evidence>
<dbReference type="NCBIfam" id="TIGR00237">
    <property type="entry name" value="xseA"/>
    <property type="match status" value="1"/>
</dbReference>
<name>A0A2Z3YM43_9CORY</name>
<evidence type="ECO:0000259" key="9">
    <source>
        <dbReference type="Pfam" id="PF13742"/>
    </source>
</evidence>
<dbReference type="RefSeq" id="WP_110481210.1">
    <property type="nucleotide sequence ID" value="NZ_CP024988.1"/>
</dbReference>
<accession>A0A2Z3YM43</accession>
<keyword evidence="11" id="KW-1185">Reference proteome</keyword>
<dbReference type="OrthoDB" id="9802795at2"/>
<keyword evidence="3 5" id="KW-0378">Hydrolase</keyword>
<dbReference type="Pfam" id="PF13742">
    <property type="entry name" value="tRNA_anti_2"/>
    <property type="match status" value="1"/>
</dbReference>
<reference evidence="11" key="1">
    <citation type="submission" date="2017-11" db="EMBL/GenBank/DDBJ databases">
        <title>Otitis media/interna in a cat caused by the recently described species Corynebacterium provencense.</title>
        <authorList>
            <person name="Kittl S."/>
            <person name="Brodard I."/>
            <person name="Rychener L."/>
            <person name="Jores J."/>
            <person name="Roosje P."/>
            <person name="Gobeli Brawand S."/>
        </authorList>
    </citation>
    <scope>NUCLEOTIDE SEQUENCE [LARGE SCALE GENOMIC DNA]</scope>
    <source>
        <strain evidence="11">17KM38</strain>
    </source>
</reference>
<dbReference type="GO" id="GO:0006308">
    <property type="term" value="P:DNA catabolic process"/>
    <property type="evidence" value="ECO:0007669"/>
    <property type="project" value="UniProtKB-UniRule"/>
</dbReference>
<dbReference type="InterPro" id="IPR003753">
    <property type="entry name" value="Exonuc_VII_L"/>
</dbReference>
<evidence type="ECO:0000256" key="2">
    <source>
        <dbReference type="ARBA" id="ARBA00022722"/>
    </source>
</evidence>
<proteinExistence type="inferred from homology"/>
<evidence type="ECO:0000256" key="7">
    <source>
        <dbReference type="SAM" id="MobiDB-lite"/>
    </source>
</evidence>
<dbReference type="PANTHER" id="PTHR30008:SF0">
    <property type="entry name" value="EXODEOXYRIBONUCLEASE 7 LARGE SUBUNIT"/>
    <property type="match status" value="1"/>
</dbReference>
<dbReference type="KEGG" id="cpre:Csp1_09690"/>
<feature type="compositionally biased region" description="Low complexity" evidence="7">
    <location>
        <begin position="436"/>
        <end position="452"/>
    </location>
</feature>
<keyword evidence="2 5" id="KW-0540">Nuclease</keyword>
<comment type="function">
    <text evidence="5">Bidirectionally degrades single-stranded DNA into large acid-insoluble oligonucleotides, which are then degraded further into small acid-soluble oligonucleotides.</text>
</comment>
<dbReference type="GO" id="GO:0005737">
    <property type="term" value="C:cytoplasm"/>
    <property type="evidence" value="ECO:0007669"/>
    <property type="project" value="UniProtKB-SubCell"/>
</dbReference>
<dbReference type="EMBL" id="CP024988">
    <property type="protein sequence ID" value="AWT25775.1"/>
    <property type="molecule type" value="Genomic_DNA"/>
</dbReference>
<dbReference type="InterPro" id="IPR020579">
    <property type="entry name" value="Exonuc_VII_lsu_C"/>
</dbReference>
<evidence type="ECO:0000313" key="10">
    <source>
        <dbReference type="EMBL" id="AWT25775.1"/>
    </source>
</evidence>
<feature type="compositionally biased region" description="Basic and acidic residues" evidence="7">
    <location>
        <begin position="417"/>
        <end position="431"/>
    </location>
</feature>
<keyword evidence="4 5" id="KW-0269">Exonuclease</keyword>
<evidence type="ECO:0000256" key="1">
    <source>
        <dbReference type="ARBA" id="ARBA00022490"/>
    </source>
</evidence>
<dbReference type="InterPro" id="IPR025824">
    <property type="entry name" value="OB-fold_nuc-bd_dom"/>
</dbReference>
<feature type="region of interest" description="Disordered" evidence="7">
    <location>
        <begin position="415"/>
        <end position="471"/>
    </location>
</feature>
<organism evidence="10 11">
    <name type="scientific">Corynebacterium provencense</name>
    <dbReference type="NCBI Taxonomy" id="1737425"/>
    <lineage>
        <taxon>Bacteria</taxon>
        <taxon>Bacillati</taxon>
        <taxon>Actinomycetota</taxon>
        <taxon>Actinomycetes</taxon>
        <taxon>Mycobacteriales</taxon>
        <taxon>Corynebacteriaceae</taxon>
        <taxon>Corynebacterium</taxon>
    </lineage>
</organism>
<sequence length="471" mass="50617">MSDSSGQSGPTSPDSPWPVHTVNEKVKGWIERLGHLWVEGQITQLNMKPSWKLSYITLRDVSVEQSVPLTCSTAMLRSLPVPVKNGDRVVVYGKPAYYTGRGSFSLWVSRIRPVGVGEMLARIEELKRALAAEGLFDPRLKRPLPFLPNRIGLVTGRESAAERDVLSVARDRWPAVQFEVVNTAVQGAQAVPEILAALKRLEADPRVDVIIIARGGGSVEDLLPFSEEALARAVSSMTTPVVSAIGHEPDNPVLDNVADLRAATPTDAAKRVVPDVAAELALVAELRDRAAGALRSWVANEKRGLASVRSRPVLADPMLPITRARQTVEEARSRNDRALEVLVRTARHQVESLRARVNALGPSQTLRRGYAVVQVIPRDHTPPQVVTSVSEVEPGSQLRIRVLDGSVTAAAMGVEKAPAHGREADPADHPADSPGTDPEAPSTSASPTTPSDQTGDATPAEPAHGNGEHDE</sequence>
<comment type="similarity">
    <text evidence="5 6">Belongs to the XseA family.</text>
</comment>
<feature type="domain" description="Exonuclease VII large subunit C-terminal" evidence="8">
    <location>
        <begin position="135"/>
        <end position="339"/>
    </location>
</feature>
<evidence type="ECO:0000256" key="3">
    <source>
        <dbReference type="ARBA" id="ARBA00022801"/>
    </source>
</evidence>
<dbReference type="AlphaFoldDB" id="A0A2Z3YM43"/>
<evidence type="ECO:0000256" key="5">
    <source>
        <dbReference type="HAMAP-Rule" id="MF_00378"/>
    </source>
</evidence>
<dbReference type="GO" id="GO:0003676">
    <property type="term" value="F:nucleic acid binding"/>
    <property type="evidence" value="ECO:0007669"/>
    <property type="project" value="InterPro"/>
</dbReference>
<dbReference type="Pfam" id="PF02601">
    <property type="entry name" value="Exonuc_VII_L"/>
    <property type="match status" value="1"/>
</dbReference>